<feature type="transmembrane region" description="Helical" evidence="1">
    <location>
        <begin position="154"/>
        <end position="173"/>
    </location>
</feature>
<gene>
    <name evidence="2" type="ORF">GGD41_006754</name>
</gene>
<accession>A0A7Y9WEU1</accession>
<reference evidence="2 3" key="1">
    <citation type="submission" date="2020-07" db="EMBL/GenBank/DDBJ databases">
        <title>Exploring microbial biodiversity for novel pathways involved in the catabolism of aromatic compounds derived from lignin.</title>
        <authorList>
            <person name="Elkins J."/>
        </authorList>
    </citation>
    <scope>NUCLEOTIDE SEQUENCE [LARGE SCALE GENOMIC DNA]</scope>
    <source>
        <strain evidence="2 3">H2C3B</strain>
    </source>
</reference>
<dbReference type="PANTHER" id="PTHR37422:SF23">
    <property type="entry name" value="TEICHURONIC ACID BIOSYNTHESIS PROTEIN TUAE"/>
    <property type="match status" value="1"/>
</dbReference>
<dbReference type="AlphaFoldDB" id="A0A7Y9WEU1"/>
<evidence type="ECO:0000313" key="3">
    <source>
        <dbReference type="Proteomes" id="UP000572540"/>
    </source>
</evidence>
<feature type="transmembrane region" description="Helical" evidence="1">
    <location>
        <begin position="452"/>
        <end position="472"/>
    </location>
</feature>
<evidence type="ECO:0008006" key="4">
    <source>
        <dbReference type="Google" id="ProtNLM"/>
    </source>
</evidence>
<organism evidence="2 3">
    <name type="scientific">Paraburkholderia bryophila</name>
    <dbReference type="NCBI Taxonomy" id="420952"/>
    <lineage>
        <taxon>Bacteria</taxon>
        <taxon>Pseudomonadati</taxon>
        <taxon>Pseudomonadota</taxon>
        <taxon>Betaproteobacteria</taxon>
        <taxon>Burkholderiales</taxon>
        <taxon>Burkholderiaceae</taxon>
        <taxon>Paraburkholderia</taxon>
    </lineage>
</organism>
<feature type="transmembrane region" description="Helical" evidence="1">
    <location>
        <begin position="209"/>
        <end position="227"/>
    </location>
</feature>
<feature type="transmembrane region" description="Helical" evidence="1">
    <location>
        <begin position="78"/>
        <end position="104"/>
    </location>
</feature>
<comment type="caution">
    <text evidence="2">The sequence shown here is derived from an EMBL/GenBank/DDBJ whole genome shotgun (WGS) entry which is preliminary data.</text>
</comment>
<feature type="transmembrane region" description="Helical" evidence="1">
    <location>
        <begin position="419"/>
        <end position="440"/>
    </location>
</feature>
<evidence type="ECO:0000256" key="1">
    <source>
        <dbReference type="SAM" id="Phobius"/>
    </source>
</evidence>
<dbReference type="EMBL" id="JACCAU010000001">
    <property type="protein sequence ID" value="NYH19526.1"/>
    <property type="molecule type" value="Genomic_DNA"/>
</dbReference>
<feature type="transmembrane region" description="Helical" evidence="1">
    <location>
        <begin position="327"/>
        <end position="346"/>
    </location>
</feature>
<feature type="transmembrane region" description="Helical" evidence="1">
    <location>
        <begin position="179"/>
        <end position="197"/>
    </location>
</feature>
<feature type="transmembrane region" description="Helical" evidence="1">
    <location>
        <begin position="124"/>
        <end position="142"/>
    </location>
</feature>
<name>A0A7Y9WEU1_9BURK</name>
<feature type="transmembrane region" description="Helical" evidence="1">
    <location>
        <begin position="50"/>
        <end position="66"/>
    </location>
</feature>
<feature type="transmembrane region" description="Helical" evidence="1">
    <location>
        <begin position="261"/>
        <end position="281"/>
    </location>
</feature>
<keyword evidence="1" id="KW-0472">Membrane</keyword>
<keyword evidence="1" id="KW-0812">Transmembrane</keyword>
<evidence type="ECO:0000313" key="2">
    <source>
        <dbReference type="EMBL" id="NYH19526.1"/>
    </source>
</evidence>
<feature type="transmembrane region" description="Helical" evidence="1">
    <location>
        <begin position="478"/>
        <end position="497"/>
    </location>
</feature>
<protein>
    <recommendedName>
        <fullName evidence="4">O-antigen ligase-like membrane protein</fullName>
    </recommendedName>
</protein>
<proteinExistence type="predicted"/>
<dbReference type="InterPro" id="IPR051533">
    <property type="entry name" value="WaaL-like"/>
</dbReference>
<keyword evidence="1" id="KW-1133">Transmembrane helix</keyword>
<sequence length="522" mass="57001">MGRMLVTPSRAAQLAVPKPLKPPGPPYGEAPAAPPAATSGTPTKGLRHPLRLPLALFAVTLLLVLLHQGRLVEFFFPLGAFGVALVLYWRSPAHYLGFVCWLFFLTPEVRRLADFVNGAFNDQSPIMVAPLLAVALTGLTLLKHVTLLGQRRAAPLVLIVIALFYAYVIGMAQVGPAPATYTLINWLYPVMVAFYLTVTWRHYPDYHRVLLKTFVFGGLLMSLYGLLEFVSPMPWDAFWLIASKMQSEGQPVPFGMRVSSTMNSCGPFAVTLMALLLMSFAARGKARIVLGCVGIPALLLTSARSTWGGFAIALVYSFAMLDGKSRLRLLAGVLGLAVMATPLMMIDQVADPVMARFSTMQDLGQDNSYQARAEFYKSFFSSAFTDIAGQGFGSIGLGTKLSDNKSQAMVDFDSGLMEVPFVMGWPGTLLYTTGVLMLMWRAYRASRLHPTDLMAVSGVGVAVAIFSMMIFINTLTSVSGMFFFLGVTLPVISLRYARECQTPRPASGAVARRVEQYLKKVR</sequence>
<dbReference type="RefSeq" id="WP_179705214.1">
    <property type="nucleotide sequence ID" value="NZ_JACCAU010000001.1"/>
</dbReference>
<dbReference type="PANTHER" id="PTHR37422">
    <property type="entry name" value="TEICHURONIC ACID BIOSYNTHESIS PROTEIN TUAE"/>
    <property type="match status" value="1"/>
</dbReference>
<dbReference type="Proteomes" id="UP000572540">
    <property type="component" value="Unassembled WGS sequence"/>
</dbReference>